<gene>
    <name evidence="1" type="ORF">SAMN05421684_7927</name>
</gene>
<reference evidence="2" key="1">
    <citation type="submission" date="2016-10" db="EMBL/GenBank/DDBJ databases">
        <authorList>
            <person name="Varghese N."/>
            <person name="Submissions S."/>
        </authorList>
    </citation>
    <scope>NUCLEOTIDE SEQUENCE [LARGE SCALE GENOMIC DNA]</scope>
    <source>
        <strain evidence="2">DSM 44718</strain>
    </source>
</reference>
<dbReference type="EMBL" id="FNQB01000005">
    <property type="protein sequence ID" value="SDZ65104.1"/>
    <property type="molecule type" value="Genomic_DNA"/>
</dbReference>
<dbReference type="OrthoDB" id="3388347at2"/>
<dbReference type="Proteomes" id="UP000199632">
    <property type="component" value="Unassembled WGS sequence"/>
</dbReference>
<proteinExistence type="predicted"/>
<dbReference type="AlphaFoldDB" id="A0A1H3URT5"/>
<name>A0A1H3URT5_9ACTN</name>
<evidence type="ECO:0000313" key="2">
    <source>
        <dbReference type="Proteomes" id="UP000199632"/>
    </source>
</evidence>
<accession>A0A1H3URT5</accession>
<keyword evidence="2" id="KW-1185">Reference proteome</keyword>
<protein>
    <submittedName>
        <fullName evidence="1">Uncharacterized protein</fullName>
    </submittedName>
</protein>
<sequence>MIGGEVPIAVWRLDNRDETGPATAPARSLESRLAQRLILVYTRRGDAVIDLDDDPQLKGASIDAARTYLSITDPSTVADLDSQAEPVSLIVLRWPPRRVSTQPTIGYLFAACRLMMGAGTCVLATVSSAAPGTPGTTYAAHIDELLPAARAAGLTHVLQIVAVTGPSGRDEYLYNATPAEAEAARHEWSSSDHGPTHHVDLLVFSNLDRRA</sequence>
<evidence type="ECO:0000313" key="1">
    <source>
        <dbReference type="EMBL" id="SDZ65104.1"/>
    </source>
</evidence>
<dbReference type="RefSeq" id="WP_090803832.1">
    <property type="nucleotide sequence ID" value="NZ_BOND01000029.1"/>
</dbReference>
<organism evidence="1 2">
    <name type="scientific">Asanoa ishikariensis</name>
    <dbReference type="NCBI Taxonomy" id="137265"/>
    <lineage>
        <taxon>Bacteria</taxon>
        <taxon>Bacillati</taxon>
        <taxon>Actinomycetota</taxon>
        <taxon>Actinomycetes</taxon>
        <taxon>Micromonosporales</taxon>
        <taxon>Micromonosporaceae</taxon>
        <taxon>Asanoa</taxon>
    </lineage>
</organism>